<evidence type="ECO:0000259" key="4">
    <source>
        <dbReference type="PROSITE" id="PS50110"/>
    </source>
</evidence>
<protein>
    <submittedName>
        <fullName evidence="6">Putative histidine kinase group protein</fullName>
    </submittedName>
</protein>
<dbReference type="PANTHER" id="PTHR43719:SF30">
    <property type="entry name" value="TWO-COMPONENT SYSTEM RESPONSE REGULATOR"/>
    <property type="match status" value="1"/>
</dbReference>
<feature type="modified residue" description="4-aspartylphosphate" evidence="2">
    <location>
        <position position="1156"/>
    </location>
</feature>
<dbReference type="CDD" id="cd00082">
    <property type="entry name" value="HisKA"/>
    <property type="match status" value="1"/>
</dbReference>
<dbReference type="InterPro" id="IPR036097">
    <property type="entry name" value="HisK_dim/P_sf"/>
</dbReference>
<dbReference type="SMART" id="SM00387">
    <property type="entry name" value="HATPase_c"/>
    <property type="match status" value="1"/>
</dbReference>
<dbReference type="Gene3D" id="3.40.50.2300">
    <property type="match status" value="1"/>
</dbReference>
<dbReference type="OrthoDB" id="60033at2759"/>
<feature type="domain" description="PAS" evidence="5">
    <location>
        <begin position="607"/>
        <end position="680"/>
    </location>
</feature>
<evidence type="ECO:0000313" key="6">
    <source>
        <dbReference type="EMBL" id="EMR66336.1"/>
    </source>
</evidence>
<dbReference type="Pfam" id="PF00072">
    <property type="entry name" value="Response_reg"/>
    <property type="match status" value="1"/>
</dbReference>
<evidence type="ECO:0000259" key="3">
    <source>
        <dbReference type="PROSITE" id="PS50109"/>
    </source>
</evidence>
<dbReference type="EMBL" id="KB706669">
    <property type="protein sequence ID" value="EMR66336.1"/>
    <property type="molecule type" value="Genomic_DNA"/>
</dbReference>
<feature type="domain" description="Response regulatory" evidence="4">
    <location>
        <begin position="1100"/>
        <end position="1228"/>
    </location>
</feature>
<dbReference type="SUPFAM" id="SSF47384">
    <property type="entry name" value="Homodimeric domain of signal transducing histidine kinase"/>
    <property type="match status" value="1"/>
</dbReference>
<dbReference type="CDD" id="cd17546">
    <property type="entry name" value="REC_hyHK_CKI1_RcsC-like"/>
    <property type="match status" value="1"/>
</dbReference>
<dbReference type="PRINTS" id="PR00344">
    <property type="entry name" value="BCTRLSENSOR"/>
</dbReference>
<dbReference type="OMA" id="VRPWPEC"/>
<evidence type="ECO:0000313" key="7">
    <source>
        <dbReference type="Proteomes" id="UP000012174"/>
    </source>
</evidence>
<dbReference type="Gene3D" id="3.30.565.10">
    <property type="entry name" value="Histidine kinase-like ATPase, C-terminal domain"/>
    <property type="match status" value="1"/>
</dbReference>
<accession>M7T920</accession>
<dbReference type="AlphaFoldDB" id="M7T920"/>
<keyword evidence="7" id="KW-1185">Reference proteome</keyword>
<proteinExistence type="predicted"/>
<keyword evidence="1 2" id="KW-0597">Phosphoprotein</keyword>
<feature type="domain" description="PAS" evidence="5">
    <location>
        <begin position="500"/>
        <end position="574"/>
    </location>
</feature>
<dbReference type="PROSITE" id="PS50110">
    <property type="entry name" value="RESPONSE_REGULATORY"/>
    <property type="match status" value="1"/>
</dbReference>
<dbReference type="InterPro" id="IPR003594">
    <property type="entry name" value="HATPase_dom"/>
</dbReference>
<dbReference type="SUPFAM" id="SSF52172">
    <property type="entry name" value="CheY-like"/>
    <property type="match status" value="1"/>
</dbReference>
<dbReference type="InterPro" id="IPR058846">
    <property type="entry name" value="PAS-like"/>
</dbReference>
<feature type="domain" description="Histidine kinase" evidence="3">
    <location>
        <begin position="763"/>
        <end position="1051"/>
    </location>
</feature>
<dbReference type="Proteomes" id="UP000012174">
    <property type="component" value="Unassembled WGS sequence"/>
</dbReference>
<dbReference type="GO" id="GO:0000155">
    <property type="term" value="F:phosphorelay sensor kinase activity"/>
    <property type="evidence" value="ECO:0007669"/>
    <property type="project" value="InterPro"/>
</dbReference>
<keyword evidence="6" id="KW-0418">Kinase</keyword>
<evidence type="ECO:0000259" key="5">
    <source>
        <dbReference type="PROSITE" id="PS50112"/>
    </source>
</evidence>
<sequence>MNPSAPDIGVVELLEADARPTFIVELPPHSPLPVTESSQELVIVYANPVLRADKALYDILDGTLQLRDGAFWTWVGGGDFPDGGASWTNITYMNKRWTRGLLHTATTELYPSRRSSTDTNQNWVLPDFTRKQEPFVDVVNSFDWASTPLGPMWDWPSLLQQSFNQILADSRPIAIYWGNELTTLYNEAFSRKLRGSKHPSKLGRPVDDIWPDFCEELKQTMHASASRQHTKDEHEWCVFVEKANGTFAETHVKWTIVPITEDKRCLGFIHAVIDTTSSRLWERRTKMLIELGDMLVTARDVKSYWAMLVQNLAAVEPSHDVPFAILYSVEDSVINSGVENLCRLEGSLGVLDGHPIIPPTMSLDKGNGGLSSAFRKAIGLRRPTLIQTKDGTFPTSLLEGLDSRGFKAPCREAIIFPILPTKDEYVTGLLLLGLNPCRPFDNDYQQFVSLLNQKLASTLASTILLEEESRRGRNTAEQAAYDQARLKEKLEVRTKQANETMQKFQAIAEFIPVGMCFGDRLGRLTFANDSWYRITGQPKTALVSPEAFLTCVVEEDQPNVRRAYEELRKNLSTERGLDGNINQVLACLTDVTLHKKAADEAIRRAQQAEHLKRMAEFATVGLYDMDLEGRLISANNVFYEFCGIDKVDLTQTVVEPFRDCVDDADIPTLQQTLAGLIEQEKTHTIEIRLKTTCVATDKTGHVISAPRCVVATFMPVRDSEGALRSFTGCLSDVSLQRWQLERERQRKDEAIESKRQQENFIDITSHEMRNPLSAIVQAADTIIGSLTKAQELAEDLVKTLGPQAPEAITSSFSHAISLLKDAIEGGEIIIACAAHQKRIVDDILTMSKLDSHLLAVTPTTVDPIQVVRQAFKMFEVEARRVDINLTMEVDRSYHDLDIDFLDLDPSRLKQVLINLLTNALKFTKDVTARNVSVEVSASKTRPKEGASSVRYIPPAAIPLDNVPKLPSVPEEDKIYLMFKVTDTGQGMTEEEMSTLFQRFAQANAKTHVKYGGSGLGLFISRQLTEMQNGAIGVASRPGHGSTFAFYIEAHMPDPEALREARATVDVVERITRGHNRSTPSVDESRSLETETAPVKVHINGVLIVEDNLINQQISRRGLLEYGYTVEVANHGLEALEKIQHTTRAGGKTPLDLILMDIEMPIQDGLTCTRNIREMERKGQLQGPRIPIVAVSANARVEQILEAKAAGCDDMLVKPFRMPELIEKMTSVVRTLNEAQLSREDHTHSGTETQQ</sequence>
<dbReference type="SMART" id="SM00091">
    <property type="entry name" value="PAS"/>
    <property type="match status" value="2"/>
</dbReference>
<dbReference type="HOGENOM" id="CLU_000445_82_4_1"/>
<dbReference type="PROSITE" id="PS50109">
    <property type="entry name" value="HIS_KIN"/>
    <property type="match status" value="1"/>
</dbReference>
<dbReference type="eggNOG" id="KOG0519">
    <property type="taxonomic scope" value="Eukaryota"/>
</dbReference>
<dbReference type="Pfam" id="PF02518">
    <property type="entry name" value="HATPase_c"/>
    <property type="match status" value="1"/>
</dbReference>
<dbReference type="InterPro" id="IPR005467">
    <property type="entry name" value="His_kinase_dom"/>
</dbReference>
<dbReference type="SMART" id="SM00388">
    <property type="entry name" value="HisKA"/>
    <property type="match status" value="1"/>
</dbReference>
<dbReference type="PROSITE" id="PS50112">
    <property type="entry name" value="PAS"/>
    <property type="match status" value="2"/>
</dbReference>
<dbReference type="KEGG" id="ela:UCREL1_6674"/>
<dbReference type="InterPro" id="IPR004358">
    <property type="entry name" value="Sig_transdc_His_kin-like_C"/>
</dbReference>
<dbReference type="SUPFAM" id="SSF55874">
    <property type="entry name" value="ATPase domain of HSP90 chaperone/DNA topoisomerase II/histidine kinase"/>
    <property type="match status" value="1"/>
</dbReference>
<keyword evidence="6" id="KW-0808">Transferase</keyword>
<evidence type="ECO:0000256" key="2">
    <source>
        <dbReference type="PROSITE-ProRule" id="PRU00169"/>
    </source>
</evidence>
<dbReference type="Pfam" id="PF13188">
    <property type="entry name" value="PAS_8"/>
    <property type="match status" value="1"/>
</dbReference>
<organism evidence="6 7">
    <name type="scientific">Eutypa lata (strain UCR-EL1)</name>
    <name type="common">Grapevine dieback disease fungus</name>
    <name type="synonym">Eutypa armeniacae</name>
    <dbReference type="NCBI Taxonomy" id="1287681"/>
    <lineage>
        <taxon>Eukaryota</taxon>
        <taxon>Fungi</taxon>
        <taxon>Dikarya</taxon>
        <taxon>Ascomycota</taxon>
        <taxon>Pezizomycotina</taxon>
        <taxon>Sordariomycetes</taxon>
        <taxon>Xylariomycetidae</taxon>
        <taxon>Xylariales</taxon>
        <taxon>Diatrypaceae</taxon>
        <taxon>Eutypa</taxon>
    </lineage>
</organism>
<dbReference type="PANTHER" id="PTHR43719">
    <property type="entry name" value="TWO-COMPONENT HISTIDINE KINASE"/>
    <property type="match status" value="1"/>
</dbReference>
<dbReference type="InterPro" id="IPR035965">
    <property type="entry name" value="PAS-like_dom_sf"/>
</dbReference>
<reference evidence="7" key="1">
    <citation type="journal article" date="2013" name="Genome Announc.">
        <title>Draft genome sequence of the grapevine dieback fungus Eutypa lata UCR-EL1.</title>
        <authorList>
            <person name="Blanco-Ulate B."/>
            <person name="Rolshausen P.E."/>
            <person name="Cantu D."/>
        </authorList>
    </citation>
    <scope>NUCLEOTIDE SEQUENCE [LARGE SCALE GENOMIC DNA]</scope>
    <source>
        <strain evidence="7">UCR-EL1</strain>
    </source>
</reference>
<dbReference type="Pfam" id="PF26131">
    <property type="entry name" value="PAS-like"/>
    <property type="match status" value="1"/>
</dbReference>
<evidence type="ECO:0000256" key="1">
    <source>
        <dbReference type="ARBA" id="ARBA00022553"/>
    </source>
</evidence>
<dbReference type="InterPro" id="IPR001789">
    <property type="entry name" value="Sig_transdc_resp-reg_receiver"/>
</dbReference>
<gene>
    <name evidence="6" type="ORF">UCREL1_6674</name>
</gene>
<dbReference type="Gene3D" id="3.30.450.20">
    <property type="entry name" value="PAS domain"/>
    <property type="match status" value="3"/>
</dbReference>
<dbReference type="SMART" id="SM00448">
    <property type="entry name" value="REC"/>
    <property type="match status" value="1"/>
</dbReference>
<dbReference type="SUPFAM" id="SSF55785">
    <property type="entry name" value="PYP-like sensor domain (PAS domain)"/>
    <property type="match status" value="2"/>
</dbReference>
<dbReference type="InterPro" id="IPR000014">
    <property type="entry name" value="PAS"/>
</dbReference>
<dbReference type="InterPro" id="IPR050956">
    <property type="entry name" value="2C_system_His_kinase"/>
</dbReference>
<dbReference type="InterPro" id="IPR011006">
    <property type="entry name" value="CheY-like_superfamily"/>
</dbReference>
<name>M7T920_EUTLA</name>
<dbReference type="InterPro" id="IPR036890">
    <property type="entry name" value="HATPase_C_sf"/>
</dbReference>
<dbReference type="InterPro" id="IPR003661">
    <property type="entry name" value="HisK_dim/P_dom"/>
</dbReference>
<dbReference type="Gene3D" id="1.10.287.130">
    <property type="match status" value="1"/>
</dbReference>